<dbReference type="PANTHER" id="PTHR40588:SF1">
    <property type="entry name" value="MRNA INTERFERASE TOXIN YAFQ"/>
    <property type="match status" value="1"/>
</dbReference>
<evidence type="ECO:0000256" key="1">
    <source>
        <dbReference type="ARBA" id="ARBA00022649"/>
    </source>
</evidence>
<evidence type="ECO:0000313" key="3">
    <source>
        <dbReference type="EMBL" id="PJR04179.1"/>
    </source>
</evidence>
<dbReference type="InterPro" id="IPR004386">
    <property type="entry name" value="Toxin_YafQ-like"/>
</dbReference>
<dbReference type="PANTHER" id="PTHR40588">
    <property type="entry name" value="MRNA INTERFERASE TOXIN YAFQ"/>
    <property type="match status" value="1"/>
</dbReference>
<dbReference type="EMBL" id="NIPO01000001">
    <property type="protein sequence ID" value="PJR04179.1"/>
    <property type="molecule type" value="Genomic_DNA"/>
</dbReference>
<dbReference type="InterPro" id="IPR007712">
    <property type="entry name" value="RelE/ParE_toxin"/>
</dbReference>
<dbReference type="PIRSF" id="PIRSF006156">
    <property type="entry name" value="YafQ"/>
    <property type="match status" value="1"/>
</dbReference>
<dbReference type="OrthoDB" id="7030467at2"/>
<dbReference type="Gene3D" id="3.30.2310.20">
    <property type="entry name" value="RelE-like"/>
    <property type="match status" value="1"/>
</dbReference>
<dbReference type="AlphaFoldDB" id="A0A2M9R5P2"/>
<dbReference type="NCBIfam" id="TIGR02385">
    <property type="entry name" value="RelE_StbE"/>
    <property type="match status" value="1"/>
</dbReference>
<dbReference type="Proteomes" id="UP000231960">
    <property type="component" value="Unassembled WGS sequence"/>
</dbReference>
<keyword evidence="4" id="KW-1185">Reference proteome</keyword>
<dbReference type="Pfam" id="PF15738">
    <property type="entry name" value="YafQ_toxin"/>
    <property type="match status" value="1"/>
</dbReference>
<comment type="caution">
    <text evidence="3">The sequence shown here is derived from an EMBL/GenBank/DDBJ whole genome shotgun (WGS) entry which is preliminary data.</text>
</comment>
<accession>A0A2M9R5P2</accession>
<feature type="active site" description="Proton donor" evidence="2">
    <location>
        <position position="83"/>
    </location>
</feature>
<dbReference type="SUPFAM" id="SSF143011">
    <property type="entry name" value="RelE-like"/>
    <property type="match status" value="1"/>
</dbReference>
<dbReference type="GO" id="GO:0006402">
    <property type="term" value="P:mRNA catabolic process"/>
    <property type="evidence" value="ECO:0007669"/>
    <property type="project" value="TreeGrafter"/>
</dbReference>
<evidence type="ECO:0000256" key="2">
    <source>
        <dbReference type="PIRSR" id="PIRSR006156-1"/>
    </source>
</evidence>
<dbReference type="GO" id="GO:0004521">
    <property type="term" value="F:RNA endonuclease activity"/>
    <property type="evidence" value="ECO:0007669"/>
    <property type="project" value="TreeGrafter"/>
</dbReference>
<reference evidence="3 4" key="1">
    <citation type="submission" date="2017-06" db="EMBL/GenBank/DDBJ databases">
        <title>Description of Avrilella dinanensis gen. nov. sp. nov.</title>
        <authorList>
            <person name="Leyer C."/>
            <person name="Sassi M."/>
            <person name="Minet J."/>
            <person name="Kayal S."/>
            <person name="Cattoir V."/>
        </authorList>
    </citation>
    <scope>NUCLEOTIDE SEQUENCE [LARGE SCALE GENOMIC DNA]</scope>
    <source>
        <strain evidence="3 4">UR159</strain>
    </source>
</reference>
<evidence type="ECO:0000313" key="4">
    <source>
        <dbReference type="Proteomes" id="UP000231960"/>
    </source>
</evidence>
<dbReference type="GO" id="GO:0006415">
    <property type="term" value="P:translational termination"/>
    <property type="evidence" value="ECO:0007669"/>
    <property type="project" value="TreeGrafter"/>
</dbReference>
<sequence>MLLRIGLKKDFKKSLKRGLKEDLLKEVVLLLGNKGKLPSKYKPHKLSGNYVGTWECHIQPDWLLIWEQNEEIKLISLIRTGTHSDLF</sequence>
<organism evidence="3 4">
    <name type="scientific">Avrilella dinanensis</name>
    <dbReference type="NCBI Taxonomy" id="2008672"/>
    <lineage>
        <taxon>Bacteria</taxon>
        <taxon>Pseudomonadati</taxon>
        <taxon>Bacteroidota</taxon>
        <taxon>Flavobacteriia</taxon>
        <taxon>Flavobacteriales</taxon>
        <taxon>Flavobacteriaceae</taxon>
        <taxon>Avrilella</taxon>
    </lineage>
</organism>
<gene>
    <name evidence="3" type="ORF">CDL10_06310</name>
</gene>
<protein>
    <submittedName>
        <fullName evidence="3">Type II toxin-antitoxin system mRNA interferase toxin, RelE/StbE family</fullName>
    </submittedName>
</protein>
<keyword evidence="1" id="KW-1277">Toxin-antitoxin system</keyword>
<dbReference type="InterPro" id="IPR035093">
    <property type="entry name" value="RelE/ParE_toxin_dom_sf"/>
</dbReference>
<name>A0A2M9R5P2_9FLAO</name>
<proteinExistence type="predicted"/>